<dbReference type="Proteomes" id="UP000093343">
    <property type="component" value="Unassembled WGS sequence"/>
</dbReference>
<protein>
    <recommendedName>
        <fullName evidence="3">YD repeat-containing protein</fullName>
    </recommendedName>
</protein>
<proteinExistence type="predicted"/>
<name>A0ABX2XL58_9FLAO</name>
<keyword evidence="2" id="KW-1185">Reference proteome</keyword>
<comment type="caution">
    <text evidence="1">The sequence shown here is derived from an EMBL/GenBank/DDBJ whole genome shotgun (WGS) entry which is preliminary data.</text>
</comment>
<gene>
    <name evidence="1" type="ORF">FLP_05625</name>
</gene>
<organism evidence="1 2">
    <name type="scientific">Flavobacterium piscis</name>
    <dbReference type="NCBI Taxonomy" id="1114874"/>
    <lineage>
        <taxon>Bacteria</taxon>
        <taxon>Pseudomonadati</taxon>
        <taxon>Bacteroidota</taxon>
        <taxon>Flavobacteriia</taxon>
        <taxon>Flavobacteriales</taxon>
        <taxon>Flavobacteriaceae</taxon>
        <taxon>Flavobacterium</taxon>
    </lineage>
</organism>
<dbReference type="EMBL" id="LVEN01000010">
    <property type="protein sequence ID" value="OCB76171.1"/>
    <property type="molecule type" value="Genomic_DNA"/>
</dbReference>
<evidence type="ECO:0000313" key="2">
    <source>
        <dbReference type="Proteomes" id="UP000093343"/>
    </source>
</evidence>
<evidence type="ECO:0000313" key="1">
    <source>
        <dbReference type="EMBL" id="OCB76171.1"/>
    </source>
</evidence>
<dbReference type="RefSeq" id="WP_065448549.1">
    <property type="nucleotide sequence ID" value="NZ_LVEN01000010.1"/>
</dbReference>
<reference evidence="2" key="1">
    <citation type="submission" date="2016-03" db="EMBL/GenBank/DDBJ databases">
        <title>Draft genome sequence of Paenibacillus glacialis DSM 22343.</title>
        <authorList>
            <person name="Shin S.-K."/>
            <person name="Yi H."/>
        </authorList>
    </citation>
    <scope>NUCLEOTIDE SEQUENCE [LARGE SCALE GENOMIC DNA]</scope>
    <source>
        <strain evidence="2">CCUG 60099</strain>
    </source>
</reference>
<dbReference type="Gene3D" id="2.180.10.10">
    <property type="entry name" value="RHS repeat-associated core"/>
    <property type="match status" value="1"/>
</dbReference>
<sequence>MKRITFFLFLFVGSICYSQDRIQLNDNLNDSLKVIKKTIKNYEDGLFQNEQIVLFTYENNLVSKIVTTQNGDFIEDVEVKYENGNLKQMNLFYTTLRHDKKKIINTPTENVNAIYNYDDANLIITLSKECNGLKRIHYFTYNDAQQLITEKEIQDGITLIEKKYKYDKNGNLYNKKDFIATEYDYYKTYDDKKNPFSLIYPDAYLKVYKLSKNNIKSCNINGKSYTYEYEYNSSNYPVKIIEKNGRKIQSETIIEYRKI</sequence>
<evidence type="ECO:0008006" key="3">
    <source>
        <dbReference type="Google" id="ProtNLM"/>
    </source>
</evidence>
<accession>A0ABX2XL58</accession>